<evidence type="ECO:0000256" key="1">
    <source>
        <dbReference type="ARBA" id="ARBA00023125"/>
    </source>
</evidence>
<accession>A0A9D1LVV0</accession>
<dbReference type="GO" id="GO:0006260">
    <property type="term" value="P:DNA replication"/>
    <property type="evidence" value="ECO:0007669"/>
    <property type="project" value="UniProtKB-UniRule"/>
</dbReference>
<name>A0A9D1LVV0_9FIRM</name>
<dbReference type="AlphaFoldDB" id="A0A9D1LVV0"/>
<evidence type="ECO:0000256" key="3">
    <source>
        <dbReference type="PIRNR" id="PIRNR002070"/>
    </source>
</evidence>
<keyword evidence="1 2" id="KW-0238">DNA-binding</keyword>
<dbReference type="NCBIfam" id="TIGR00621">
    <property type="entry name" value="ssb"/>
    <property type="match status" value="1"/>
</dbReference>
<dbReference type="EMBL" id="DVND01000155">
    <property type="protein sequence ID" value="HIU48887.1"/>
    <property type="molecule type" value="Genomic_DNA"/>
</dbReference>
<proteinExistence type="inferred from homology"/>
<reference evidence="5" key="2">
    <citation type="journal article" date="2021" name="PeerJ">
        <title>Extensive microbial diversity within the chicken gut microbiome revealed by metagenomics and culture.</title>
        <authorList>
            <person name="Gilroy R."/>
            <person name="Ravi A."/>
            <person name="Getino M."/>
            <person name="Pursley I."/>
            <person name="Horton D.L."/>
            <person name="Alikhan N.F."/>
            <person name="Baker D."/>
            <person name="Gharbi K."/>
            <person name="Hall N."/>
            <person name="Watson M."/>
            <person name="Adriaenssens E.M."/>
            <person name="Foster-Nyarko E."/>
            <person name="Jarju S."/>
            <person name="Secka A."/>
            <person name="Antonio M."/>
            <person name="Oren A."/>
            <person name="Chaudhuri R.R."/>
            <person name="La Ragione R."/>
            <person name="Hildebrand F."/>
            <person name="Pallen M.J."/>
        </authorList>
    </citation>
    <scope>NUCLEOTIDE SEQUENCE</scope>
    <source>
        <strain evidence="5">ChiSjej4B22-9803</strain>
    </source>
</reference>
<comment type="subunit">
    <text evidence="2">Homotetramer.</text>
</comment>
<feature type="region of interest" description="Disordered" evidence="4">
    <location>
        <begin position="104"/>
        <end position="143"/>
    </location>
</feature>
<comment type="caution">
    <text evidence="2">Lacks conserved residue(s) required for the propagation of feature annotation.</text>
</comment>
<keyword evidence="2" id="KW-0235">DNA replication</keyword>
<dbReference type="PANTHER" id="PTHR10302">
    <property type="entry name" value="SINGLE-STRANDED DNA-BINDING PROTEIN"/>
    <property type="match status" value="1"/>
</dbReference>
<comment type="function">
    <text evidence="2">Plays an important role in DNA replication, recombination and repair. Binds to ssDNA and to an array of partner proteins to recruit them to their sites of action during DNA metabolism.</text>
</comment>
<organism evidence="5 6">
    <name type="scientific">Candidatus Avimonoglobus intestinipullorum</name>
    <dbReference type="NCBI Taxonomy" id="2840699"/>
    <lineage>
        <taxon>Bacteria</taxon>
        <taxon>Bacillati</taxon>
        <taxon>Bacillota</taxon>
        <taxon>Clostridia</taxon>
        <taxon>Eubacteriales</taxon>
        <taxon>Candidatus Avimonoglobus</taxon>
    </lineage>
</organism>
<keyword evidence="2" id="KW-0233">DNA recombination</keyword>
<comment type="caution">
    <text evidence="5">The sequence shown here is derived from an EMBL/GenBank/DDBJ whole genome shotgun (WGS) entry which is preliminary data.</text>
</comment>
<reference evidence="5" key="1">
    <citation type="submission" date="2020-10" db="EMBL/GenBank/DDBJ databases">
        <authorList>
            <person name="Gilroy R."/>
        </authorList>
    </citation>
    <scope>NUCLEOTIDE SEQUENCE</scope>
    <source>
        <strain evidence="5">ChiSjej4B22-9803</strain>
    </source>
</reference>
<dbReference type="Gene3D" id="2.40.50.140">
    <property type="entry name" value="Nucleic acid-binding proteins"/>
    <property type="match status" value="1"/>
</dbReference>
<keyword evidence="2" id="KW-0234">DNA repair</keyword>
<dbReference type="PROSITE" id="PS50935">
    <property type="entry name" value="SSB"/>
    <property type="match status" value="1"/>
</dbReference>
<keyword evidence="2" id="KW-0227">DNA damage</keyword>
<dbReference type="HAMAP" id="MF_00984">
    <property type="entry name" value="SSB"/>
    <property type="match status" value="1"/>
</dbReference>
<evidence type="ECO:0000313" key="5">
    <source>
        <dbReference type="EMBL" id="HIU48887.1"/>
    </source>
</evidence>
<dbReference type="GO" id="GO:0003697">
    <property type="term" value="F:single-stranded DNA binding"/>
    <property type="evidence" value="ECO:0007669"/>
    <property type="project" value="UniProtKB-UniRule"/>
</dbReference>
<dbReference type="CDD" id="cd04496">
    <property type="entry name" value="SSB_OBF"/>
    <property type="match status" value="1"/>
</dbReference>
<feature type="short sequence motif" description="Important for interaction with partner proteins" evidence="2">
    <location>
        <begin position="152"/>
        <end position="157"/>
    </location>
</feature>
<evidence type="ECO:0000256" key="2">
    <source>
        <dbReference type="HAMAP-Rule" id="MF_00984"/>
    </source>
</evidence>
<dbReference type="InterPro" id="IPR012340">
    <property type="entry name" value="NA-bd_OB-fold"/>
</dbReference>
<dbReference type="Proteomes" id="UP000824111">
    <property type="component" value="Unassembled WGS sequence"/>
</dbReference>
<dbReference type="SUPFAM" id="SSF50249">
    <property type="entry name" value="Nucleic acid-binding proteins"/>
    <property type="match status" value="1"/>
</dbReference>
<dbReference type="PIRSF" id="PIRSF002070">
    <property type="entry name" value="SSB"/>
    <property type="match status" value="1"/>
</dbReference>
<dbReference type="PANTHER" id="PTHR10302:SF27">
    <property type="entry name" value="SINGLE-STRANDED DNA-BINDING PROTEIN"/>
    <property type="match status" value="1"/>
</dbReference>
<dbReference type="GO" id="GO:0006310">
    <property type="term" value="P:DNA recombination"/>
    <property type="evidence" value="ECO:0007669"/>
    <property type="project" value="UniProtKB-UniRule"/>
</dbReference>
<evidence type="ECO:0000256" key="4">
    <source>
        <dbReference type="SAM" id="MobiDB-lite"/>
    </source>
</evidence>
<dbReference type="InterPro" id="IPR000424">
    <property type="entry name" value="Primosome_PriB/ssb"/>
</dbReference>
<evidence type="ECO:0000313" key="6">
    <source>
        <dbReference type="Proteomes" id="UP000824111"/>
    </source>
</evidence>
<sequence length="157" mass="17206">MNKAILMGRLTRDPEMRQTPQGTPVASFSVAVNRRFAKEGQQQADFINCVAWRQQAEFICKYFRKGSMIAVVGSIQTRSWDGQDGKRQYATEVVVDEVYFTGSKAETGTNGPSAGYGQSYGGGYEKQPVSQGAEPNFDAFDSAGFSVMDGSEDDLPF</sequence>
<dbReference type="Pfam" id="PF00436">
    <property type="entry name" value="SSB"/>
    <property type="match status" value="1"/>
</dbReference>
<gene>
    <name evidence="5" type="ORF">IAB04_05950</name>
</gene>
<protein>
    <recommendedName>
        <fullName evidence="2 3">Single-stranded DNA-binding protein</fullName>
        <shortName evidence="2">SSB</shortName>
    </recommendedName>
</protein>
<dbReference type="GO" id="GO:0006281">
    <property type="term" value="P:DNA repair"/>
    <property type="evidence" value="ECO:0007669"/>
    <property type="project" value="UniProtKB-UniRule"/>
</dbReference>
<dbReference type="InterPro" id="IPR011344">
    <property type="entry name" value="ssDNA-bd"/>
</dbReference>
<dbReference type="GO" id="GO:0009295">
    <property type="term" value="C:nucleoid"/>
    <property type="evidence" value="ECO:0007669"/>
    <property type="project" value="TreeGrafter"/>
</dbReference>